<protein>
    <submittedName>
        <fullName evidence="1">Uncharacterized protein</fullName>
    </submittedName>
</protein>
<comment type="caution">
    <text evidence="1">The sequence shown here is derived from an EMBL/GenBank/DDBJ whole genome shotgun (WGS) entry which is preliminary data.</text>
</comment>
<evidence type="ECO:0000313" key="1">
    <source>
        <dbReference type="EMBL" id="MCD7465130.1"/>
    </source>
</evidence>
<reference evidence="1 2" key="1">
    <citation type="journal article" date="2021" name="BMC Genomics">
        <title>Datura genome reveals duplications of psychoactive alkaloid biosynthetic genes and high mutation rate following tissue culture.</title>
        <authorList>
            <person name="Rajewski A."/>
            <person name="Carter-House D."/>
            <person name="Stajich J."/>
            <person name="Litt A."/>
        </authorList>
    </citation>
    <scope>NUCLEOTIDE SEQUENCE [LARGE SCALE GENOMIC DNA]</scope>
    <source>
        <strain evidence="1">AR-01</strain>
    </source>
</reference>
<sequence>MVVRFTTVSRRSVGEEKRKCSEGVVRVCAALVVVRSEEDEWSRIGCDCFFTSGFCRRLLCWVVRNCGSGVVTVCGGLGYDDREKMIDEEEERMSSGYCFTGGGRRWRLGEKNRERGGAAALR</sequence>
<organism evidence="1 2">
    <name type="scientific">Datura stramonium</name>
    <name type="common">Jimsonweed</name>
    <name type="synonym">Common thornapple</name>
    <dbReference type="NCBI Taxonomy" id="4076"/>
    <lineage>
        <taxon>Eukaryota</taxon>
        <taxon>Viridiplantae</taxon>
        <taxon>Streptophyta</taxon>
        <taxon>Embryophyta</taxon>
        <taxon>Tracheophyta</taxon>
        <taxon>Spermatophyta</taxon>
        <taxon>Magnoliopsida</taxon>
        <taxon>eudicotyledons</taxon>
        <taxon>Gunneridae</taxon>
        <taxon>Pentapetalae</taxon>
        <taxon>asterids</taxon>
        <taxon>lamiids</taxon>
        <taxon>Solanales</taxon>
        <taxon>Solanaceae</taxon>
        <taxon>Solanoideae</taxon>
        <taxon>Datureae</taxon>
        <taxon>Datura</taxon>
    </lineage>
</organism>
<keyword evidence="2" id="KW-1185">Reference proteome</keyword>
<gene>
    <name evidence="1" type="ORF">HAX54_000672</name>
</gene>
<evidence type="ECO:0000313" key="2">
    <source>
        <dbReference type="Proteomes" id="UP000823775"/>
    </source>
</evidence>
<proteinExistence type="predicted"/>
<accession>A0ABS8T2G3</accession>
<dbReference type="Proteomes" id="UP000823775">
    <property type="component" value="Unassembled WGS sequence"/>
</dbReference>
<name>A0ABS8T2G3_DATST</name>
<dbReference type="EMBL" id="JACEIK010001020">
    <property type="protein sequence ID" value="MCD7465130.1"/>
    <property type="molecule type" value="Genomic_DNA"/>
</dbReference>